<organism evidence="10 11">
    <name type="scientific">Aquella oligotrophica</name>
    <dbReference type="NCBI Taxonomy" id="2067065"/>
    <lineage>
        <taxon>Bacteria</taxon>
        <taxon>Pseudomonadati</taxon>
        <taxon>Pseudomonadota</taxon>
        <taxon>Betaproteobacteria</taxon>
        <taxon>Neisseriales</taxon>
        <taxon>Neisseriaceae</taxon>
        <taxon>Aquella</taxon>
    </lineage>
</organism>
<accession>A0A2I7N740</accession>
<feature type="transmembrane region" description="Helical" evidence="9">
    <location>
        <begin position="222"/>
        <end position="253"/>
    </location>
</feature>
<keyword evidence="3" id="KW-1003">Cell membrane</keyword>
<evidence type="ECO:0000313" key="10">
    <source>
        <dbReference type="EMBL" id="AUR52261.1"/>
    </source>
</evidence>
<name>A0A2I7N740_9NEIS</name>
<dbReference type="InterPro" id="IPR044669">
    <property type="entry name" value="YneE/VCCN1/2-like"/>
</dbReference>
<evidence type="ECO:0000256" key="3">
    <source>
        <dbReference type="ARBA" id="ARBA00022475"/>
    </source>
</evidence>
<gene>
    <name evidence="10" type="ORF">CUN60_08125</name>
</gene>
<evidence type="ECO:0000313" key="11">
    <source>
        <dbReference type="Proteomes" id="UP000236655"/>
    </source>
</evidence>
<evidence type="ECO:0008006" key="12">
    <source>
        <dbReference type="Google" id="ProtNLM"/>
    </source>
</evidence>
<dbReference type="KEGG" id="nba:CUN60_08125"/>
<keyword evidence="6" id="KW-0406">Ion transport</keyword>
<keyword evidence="7 9" id="KW-0472">Membrane</keyword>
<keyword evidence="5 9" id="KW-1133">Transmembrane helix</keyword>
<comment type="subcellular location">
    <subcellularLocation>
        <location evidence="1">Cell membrane</location>
        <topology evidence="1">Multi-pass membrane protein</topology>
    </subcellularLocation>
</comment>
<keyword evidence="11" id="KW-1185">Reference proteome</keyword>
<reference evidence="11" key="1">
    <citation type="submission" date="2017-11" db="EMBL/GenBank/DDBJ databases">
        <authorList>
            <person name="Chan K.G."/>
            <person name="Lee L.S."/>
        </authorList>
    </citation>
    <scope>NUCLEOTIDE SEQUENCE [LARGE SCALE GENOMIC DNA]</scope>
    <source>
        <strain evidence="11">DSM 100970</strain>
    </source>
</reference>
<evidence type="ECO:0000256" key="8">
    <source>
        <dbReference type="ARBA" id="ARBA00034708"/>
    </source>
</evidence>
<proteinExistence type="inferred from homology"/>
<comment type="similarity">
    <text evidence="8">Belongs to the anion channel-forming bestrophin (TC 1.A.46) family.</text>
</comment>
<dbReference type="GO" id="GO:0005886">
    <property type="term" value="C:plasma membrane"/>
    <property type="evidence" value="ECO:0007669"/>
    <property type="project" value="UniProtKB-SubCell"/>
</dbReference>
<evidence type="ECO:0000256" key="7">
    <source>
        <dbReference type="ARBA" id="ARBA00023136"/>
    </source>
</evidence>
<dbReference type="GO" id="GO:0005254">
    <property type="term" value="F:chloride channel activity"/>
    <property type="evidence" value="ECO:0007669"/>
    <property type="project" value="InterPro"/>
</dbReference>
<evidence type="ECO:0000256" key="1">
    <source>
        <dbReference type="ARBA" id="ARBA00004651"/>
    </source>
</evidence>
<evidence type="ECO:0000256" key="4">
    <source>
        <dbReference type="ARBA" id="ARBA00022692"/>
    </source>
</evidence>
<evidence type="ECO:0000256" key="6">
    <source>
        <dbReference type="ARBA" id="ARBA00023065"/>
    </source>
</evidence>
<protein>
    <recommendedName>
        <fullName evidence="12">Bestrophin</fullName>
    </recommendedName>
</protein>
<dbReference type="RefSeq" id="WP_102951557.1">
    <property type="nucleotide sequence ID" value="NZ_CP024847.1"/>
</dbReference>
<dbReference type="PANTHER" id="PTHR33281:SF19">
    <property type="entry name" value="VOLTAGE-DEPENDENT ANION CHANNEL-FORMING PROTEIN YNEE"/>
    <property type="match status" value="1"/>
</dbReference>
<feature type="transmembrane region" description="Helical" evidence="9">
    <location>
        <begin position="30"/>
        <end position="48"/>
    </location>
</feature>
<dbReference type="EMBL" id="CP024847">
    <property type="protein sequence ID" value="AUR52261.1"/>
    <property type="molecule type" value="Genomic_DNA"/>
</dbReference>
<dbReference type="OrthoDB" id="445589at2"/>
<evidence type="ECO:0000256" key="5">
    <source>
        <dbReference type="ARBA" id="ARBA00022989"/>
    </source>
</evidence>
<dbReference type="PANTHER" id="PTHR33281">
    <property type="entry name" value="UPF0187 PROTEIN YNEE"/>
    <property type="match status" value="1"/>
</dbReference>
<keyword evidence="2" id="KW-0813">Transport</keyword>
<sequence>MPIKIYDPKAWVHFLFNFHQENVFRRLRPIVILMIIYASLVSAAEYFLHDYYSIINDFAYLGQFHLLFNFVLSIMIAFRVNTAYARWWEGRGLWGQLTNNARNLALRFDAFFGLNNYPEFKEYLARFPELLKCHLRRETDKCMEIMTELGVTHSQQDHLPNILLREMNRVISKCRQEGKIQLEEFLVLSENLGAFTDVLGACEKILNTPVPLPFNVLIKQALFFYMLIFPFGWAGTFGFFVIPMIIVMIYVLWGLEAVADELENPFAYDDNDLPLDNISMNIANNVRNIAG</sequence>
<dbReference type="AlphaFoldDB" id="A0A2I7N740"/>
<dbReference type="Proteomes" id="UP000236655">
    <property type="component" value="Chromosome"/>
</dbReference>
<evidence type="ECO:0000256" key="9">
    <source>
        <dbReference type="SAM" id="Phobius"/>
    </source>
</evidence>
<keyword evidence="4 9" id="KW-0812">Transmembrane</keyword>
<feature type="transmembrane region" description="Helical" evidence="9">
    <location>
        <begin position="60"/>
        <end position="78"/>
    </location>
</feature>
<evidence type="ECO:0000256" key="2">
    <source>
        <dbReference type="ARBA" id="ARBA00022448"/>
    </source>
</evidence>
<dbReference type="Pfam" id="PF25539">
    <property type="entry name" value="Bestrophin_2"/>
    <property type="match status" value="1"/>
</dbReference>